<protein>
    <recommendedName>
        <fullName evidence="2">RNA-directed DNA polymerase</fullName>
    </recommendedName>
</protein>
<proteinExistence type="predicted"/>
<dbReference type="EMBL" id="GALX01004633">
    <property type="protein sequence ID" value="JAB63833.1"/>
    <property type="molecule type" value="Transcribed_RNA"/>
</dbReference>
<accession>V5GUB1</accession>
<evidence type="ECO:0008006" key="2">
    <source>
        <dbReference type="Google" id="ProtNLM"/>
    </source>
</evidence>
<name>V5GUB1_ANOGL</name>
<dbReference type="AlphaFoldDB" id="V5GUB1"/>
<sequence length="150" mass="17307">PQQAMWKIINQHRKVPRNTTTQITCDEFNNYFANIANNIISKLPPSTTHRNYIDDVSHNNKFSFTLVSYHEVGEIITHLKDIKSYDPHDISIKILNSIKDTIIFPLTQLLNLCLSQNIFPSCLKISKVIPIFKKNDTNDPSNYRPISIIP</sequence>
<reference evidence="1" key="1">
    <citation type="submission" date="2013-07" db="EMBL/GenBank/DDBJ databases">
        <title>Midgut Transcriptome Profiling of Anoplphora glabripennis, a Lignocellulose Degrading, Wood-Boring Cerambycid.</title>
        <authorList>
            <person name="Scully E.D."/>
            <person name="Hoover K."/>
            <person name="Carlson J.E."/>
            <person name="Tien M."/>
            <person name="Geib S.M."/>
        </authorList>
    </citation>
    <scope>NUCLEOTIDE SEQUENCE</scope>
</reference>
<feature type="non-terminal residue" evidence="1">
    <location>
        <position position="1"/>
    </location>
</feature>
<evidence type="ECO:0000313" key="1">
    <source>
        <dbReference type="EMBL" id="JAB63833.1"/>
    </source>
</evidence>
<organism evidence="1">
    <name type="scientific">Anoplophora glabripennis</name>
    <name type="common">Asian longhorn beetle</name>
    <name type="synonym">Anoplophora nobilis</name>
    <dbReference type="NCBI Taxonomy" id="217634"/>
    <lineage>
        <taxon>Eukaryota</taxon>
        <taxon>Metazoa</taxon>
        <taxon>Ecdysozoa</taxon>
        <taxon>Arthropoda</taxon>
        <taxon>Hexapoda</taxon>
        <taxon>Insecta</taxon>
        <taxon>Pterygota</taxon>
        <taxon>Neoptera</taxon>
        <taxon>Endopterygota</taxon>
        <taxon>Coleoptera</taxon>
        <taxon>Polyphaga</taxon>
        <taxon>Cucujiformia</taxon>
        <taxon>Chrysomeloidea</taxon>
        <taxon>Cerambycidae</taxon>
        <taxon>Lamiinae</taxon>
        <taxon>Lamiini</taxon>
        <taxon>Anoplophora</taxon>
    </lineage>
</organism>
<dbReference type="PANTHER" id="PTHR47510:SF3">
    <property type="entry name" value="ENDO_EXONUCLEASE_PHOSPHATASE DOMAIN-CONTAINING PROTEIN"/>
    <property type="match status" value="1"/>
</dbReference>
<dbReference type="PANTHER" id="PTHR47510">
    <property type="entry name" value="REVERSE TRANSCRIPTASE DOMAIN-CONTAINING PROTEIN"/>
    <property type="match status" value="1"/>
</dbReference>